<proteinExistence type="predicted"/>
<gene>
    <name evidence="1" type="ORF">JYU34_001337</name>
</gene>
<sequence>MLLEANTHFFRFSRKPMSVSFCRTARSLWSCSCAVRPVSATSSSRHATPAMPASADDITRWKIPGAAFTPKARRFIRISPRGVFSVKSIAVSSSTFICRYACFKSSLLKTLPPLRFTKASTAAVSGYVSTSMAELTVDR</sequence>
<protein>
    <submittedName>
        <fullName evidence="1">Uncharacterized protein</fullName>
    </submittedName>
</protein>
<dbReference type="EMBL" id="JAHIBW010000002">
    <property type="protein sequence ID" value="KAG7312936.1"/>
    <property type="molecule type" value="Genomic_DNA"/>
</dbReference>
<accession>A0ABQ7R6L0</accession>
<evidence type="ECO:0000313" key="2">
    <source>
        <dbReference type="Proteomes" id="UP000823941"/>
    </source>
</evidence>
<comment type="caution">
    <text evidence="1">The sequence shown here is derived from an EMBL/GenBank/DDBJ whole genome shotgun (WGS) entry which is preliminary data.</text>
</comment>
<keyword evidence="2" id="KW-1185">Reference proteome</keyword>
<name>A0ABQ7R6L0_PLUXY</name>
<reference evidence="1 2" key="1">
    <citation type="submission" date="2021-06" db="EMBL/GenBank/DDBJ databases">
        <title>A haploid diamondback moth (Plutella xylostella L.) genome assembly resolves 31 chromosomes and identifies a diamide resistance mutation.</title>
        <authorList>
            <person name="Ward C.M."/>
            <person name="Perry K.D."/>
            <person name="Baker G."/>
            <person name="Powis K."/>
            <person name="Heckel D.G."/>
            <person name="Baxter S.W."/>
        </authorList>
    </citation>
    <scope>NUCLEOTIDE SEQUENCE [LARGE SCALE GENOMIC DNA]</scope>
    <source>
        <strain evidence="1 2">LV</strain>
        <tissue evidence="1">Single pupa</tissue>
    </source>
</reference>
<evidence type="ECO:0000313" key="1">
    <source>
        <dbReference type="EMBL" id="KAG7312936.1"/>
    </source>
</evidence>
<organism evidence="1 2">
    <name type="scientific">Plutella xylostella</name>
    <name type="common">Diamondback moth</name>
    <name type="synonym">Plutella maculipennis</name>
    <dbReference type="NCBI Taxonomy" id="51655"/>
    <lineage>
        <taxon>Eukaryota</taxon>
        <taxon>Metazoa</taxon>
        <taxon>Ecdysozoa</taxon>
        <taxon>Arthropoda</taxon>
        <taxon>Hexapoda</taxon>
        <taxon>Insecta</taxon>
        <taxon>Pterygota</taxon>
        <taxon>Neoptera</taxon>
        <taxon>Endopterygota</taxon>
        <taxon>Lepidoptera</taxon>
        <taxon>Glossata</taxon>
        <taxon>Ditrysia</taxon>
        <taxon>Yponomeutoidea</taxon>
        <taxon>Plutellidae</taxon>
        <taxon>Plutella</taxon>
    </lineage>
</organism>
<dbReference type="Proteomes" id="UP000823941">
    <property type="component" value="Chromosome 2"/>
</dbReference>